<dbReference type="Proteomes" id="UP000694720">
    <property type="component" value="Unplaced"/>
</dbReference>
<evidence type="ECO:0000313" key="7">
    <source>
        <dbReference type="Proteomes" id="UP000694723"/>
    </source>
</evidence>
<accession>A0A8D2BVP2</accession>
<dbReference type="Ensembl" id="ENSSSCT00035081563.1">
    <property type="protein sequence ID" value="ENSSSCP00035033764.1"/>
    <property type="gene ID" value="ENSSSCG00035060746.1"/>
</dbReference>
<protein>
    <recommendedName>
        <fullName evidence="4">40S ribosomal protein S15</fullName>
    </recommendedName>
</protein>
<comment type="similarity">
    <text evidence="1 5">Belongs to the universal ribosomal protein uS19 family.</text>
</comment>
<dbReference type="Gene3D" id="3.30.860.10">
    <property type="entry name" value="30s Ribosomal Protein S19, Chain A"/>
    <property type="match status" value="1"/>
</dbReference>
<dbReference type="Ensembl" id="ENSSSCT00050075433.1">
    <property type="protein sequence ID" value="ENSSSCP00050032556.1"/>
    <property type="gene ID" value="ENSSSCG00050055276.1"/>
</dbReference>
<dbReference type="InterPro" id="IPR023575">
    <property type="entry name" value="Ribosomal_uS19_SF"/>
</dbReference>
<keyword evidence="3 5" id="KW-0687">Ribonucleoprotein</keyword>
<evidence type="ECO:0000256" key="1">
    <source>
        <dbReference type="ARBA" id="ARBA00007345"/>
    </source>
</evidence>
<name>A0A8D2BVP2_PIG</name>
<dbReference type="Pfam" id="PF00203">
    <property type="entry name" value="Ribosomal_S19"/>
    <property type="match status" value="1"/>
</dbReference>
<proteinExistence type="inferred from homology"/>
<dbReference type="Proteomes" id="UP000694571">
    <property type="component" value="Unplaced"/>
</dbReference>
<dbReference type="PANTHER" id="PTHR11880:SF2">
    <property type="entry name" value="SMALL RIBOSOMAL SUBUNIT PROTEIN US19"/>
    <property type="match status" value="1"/>
</dbReference>
<evidence type="ECO:0000256" key="4">
    <source>
        <dbReference type="ARBA" id="ARBA00035469"/>
    </source>
</evidence>
<evidence type="ECO:0000256" key="3">
    <source>
        <dbReference type="ARBA" id="ARBA00023274"/>
    </source>
</evidence>
<evidence type="ECO:0000256" key="2">
    <source>
        <dbReference type="ARBA" id="ARBA00022980"/>
    </source>
</evidence>
<dbReference type="InterPro" id="IPR002222">
    <property type="entry name" value="Ribosomal_uS19"/>
</dbReference>
<dbReference type="Ensembl" id="ENSSSCT00030035651.1">
    <property type="protein sequence ID" value="ENSSSCP00030016268.1"/>
    <property type="gene ID" value="ENSSSCG00030025533.1"/>
</dbReference>
<sequence length="137" mass="15762">CHFHFQGSKKTFKKTFQEGRENRQTMGLNQLWDMSCKQVIQLHTKEEAPPMEKPQVLTTHLCGAIILPKRVGSMVGAYNSKTFNQVEIKPEMTGHYLGEFSITCKPVKQGRSFVLPQKVCRFFDNVNYLPARESRVV</sequence>
<evidence type="ECO:0000313" key="6">
    <source>
        <dbReference type="Ensembl" id="ENSSSCP00060047026.1"/>
    </source>
</evidence>
<dbReference type="Proteomes" id="UP000694570">
    <property type="component" value="Unplaced"/>
</dbReference>
<dbReference type="HAMAP" id="MF_00531">
    <property type="entry name" value="Ribosomal_uS19"/>
    <property type="match status" value="1"/>
</dbReference>
<dbReference type="GO" id="GO:0003735">
    <property type="term" value="F:structural constituent of ribosome"/>
    <property type="evidence" value="ECO:0007669"/>
    <property type="project" value="InterPro"/>
</dbReference>
<dbReference type="PANTHER" id="PTHR11880">
    <property type="entry name" value="RIBOSOMAL PROTEIN S19P FAMILY MEMBER"/>
    <property type="match status" value="1"/>
</dbReference>
<dbReference type="AlphaFoldDB" id="A0A8D2BVP2"/>
<dbReference type="GO" id="GO:1990904">
    <property type="term" value="C:ribonucleoprotein complex"/>
    <property type="evidence" value="ECO:0007669"/>
    <property type="project" value="UniProtKB-KW"/>
</dbReference>
<evidence type="ECO:0000256" key="5">
    <source>
        <dbReference type="RuleBase" id="RU003485"/>
    </source>
</evidence>
<dbReference type="PRINTS" id="PR00975">
    <property type="entry name" value="RIBOSOMALS19"/>
</dbReference>
<dbReference type="Proteomes" id="UP000694723">
    <property type="component" value="Unplaced"/>
</dbReference>
<organism evidence="6 7">
    <name type="scientific">Sus scrofa</name>
    <name type="common">Pig</name>
    <dbReference type="NCBI Taxonomy" id="9823"/>
    <lineage>
        <taxon>Eukaryota</taxon>
        <taxon>Metazoa</taxon>
        <taxon>Chordata</taxon>
        <taxon>Craniata</taxon>
        <taxon>Vertebrata</taxon>
        <taxon>Euteleostomi</taxon>
        <taxon>Mammalia</taxon>
        <taxon>Eutheria</taxon>
        <taxon>Laurasiatheria</taxon>
        <taxon>Artiodactyla</taxon>
        <taxon>Suina</taxon>
        <taxon>Suidae</taxon>
        <taxon>Sus</taxon>
    </lineage>
</organism>
<reference evidence="6" key="1">
    <citation type="submission" date="2025-05" db="UniProtKB">
        <authorList>
            <consortium name="Ensembl"/>
        </authorList>
    </citation>
    <scope>IDENTIFICATION</scope>
</reference>
<dbReference type="GO" id="GO:0006412">
    <property type="term" value="P:translation"/>
    <property type="evidence" value="ECO:0007669"/>
    <property type="project" value="InterPro"/>
</dbReference>
<dbReference type="GO" id="GO:0005840">
    <property type="term" value="C:ribosome"/>
    <property type="evidence" value="ECO:0007669"/>
    <property type="project" value="UniProtKB-KW"/>
</dbReference>
<dbReference type="SUPFAM" id="SSF54570">
    <property type="entry name" value="Ribosomal protein S19"/>
    <property type="match status" value="1"/>
</dbReference>
<keyword evidence="2 5" id="KW-0689">Ribosomal protein</keyword>
<dbReference type="Ensembl" id="ENSSSCT00060106485.1">
    <property type="protein sequence ID" value="ENSSSCP00060047026.1"/>
    <property type="gene ID" value="ENSSSCG00060077373.1"/>
</dbReference>